<reference evidence="3" key="2">
    <citation type="submission" date="2020-09" db="EMBL/GenBank/DDBJ databases">
        <authorList>
            <person name="Sun Q."/>
            <person name="Kim S."/>
        </authorList>
    </citation>
    <scope>NUCLEOTIDE SEQUENCE</scope>
    <source>
        <strain evidence="3">KCTC 12719</strain>
    </source>
</reference>
<accession>A0A918SAM7</accession>
<evidence type="ECO:0000313" key="4">
    <source>
        <dbReference type="Proteomes" id="UP000610456"/>
    </source>
</evidence>
<keyword evidence="1" id="KW-0472">Membrane</keyword>
<reference evidence="3" key="1">
    <citation type="journal article" date="2014" name="Int. J. Syst. Evol. Microbiol.">
        <title>Complete genome sequence of Corynebacterium casei LMG S-19264T (=DSM 44701T), isolated from a smear-ripened cheese.</title>
        <authorList>
            <consortium name="US DOE Joint Genome Institute (JGI-PGF)"/>
            <person name="Walter F."/>
            <person name="Albersmeier A."/>
            <person name="Kalinowski J."/>
            <person name="Ruckert C."/>
        </authorList>
    </citation>
    <scope>NUCLEOTIDE SEQUENCE</scope>
    <source>
        <strain evidence="3">KCTC 12719</strain>
    </source>
</reference>
<dbReference type="PANTHER" id="PTHR37464">
    <property type="entry name" value="BLL2463 PROTEIN"/>
    <property type="match status" value="1"/>
</dbReference>
<dbReference type="InterPro" id="IPR024163">
    <property type="entry name" value="Aerotolerance_reg_N"/>
</dbReference>
<name>A0A918SAM7_9FLAO</name>
<dbReference type="RefSeq" id="WP_189603712.1">
    <property type="nucleotide sequence ID" value="NZ_BMXB01000002.1"/>
</dbReference>
<keyword evidence="1" id="KW-0812">Transmembrane</keyword>
<feature type="domain" description="Aerotolerance regulator N-terminal" evidence="2">
    <location>
        <begin position="1"/>
        <end position="76"/>
    </location>
</feature>
<protein>
    <submittedName>
        <fullName evidence="3">Membrane protein</fullName>
    </submittedName>
</protein>
<comment type="caution">
    <text evidence="3">The sequence shown here is derived from an EMBL/GenBank/DDBJ whole genome shotgun (WGS) entry which is preliminary data.</text>
</comment>
<dbReference type="InterPro" id="IPR011933">
    <property type="entry name" value="Double_TM_dom"/>
</dbReference>
<dbReference type="NCBIfam" id="TIGR02226">
    <property type="entry name" value="two_anch"/>
    <property type="match status" value="1"/>
</dbReference>
<organism evidence="3 4">
    <name type="scientific">Salinimicrobium marinum</name>
    <dbReference type="NCBI Taxonomy" id="680283"/>
    <lineage>
        <taxon>Bacteria</taxon>
        <taxon>Pseudomonadati</taxon>
        <taxon>Bacteroidota</taxon>
        <taxon>Flavobacteriia</taxon>
        <taxon>Flavobacteriales</taxon>
        <taxon>Flavobacteriaceae</taxon>
        <taxon>Salinimicrobium</taxon>
    </lineage>
</organism>
<dbReference type="Proteomes" id="UP000610456">
    <property type="component" value="Unassembled WGS sequence"/>
</dbReference>
<feature type="transmembrane region" description="Helical" evidence="1">
    <location>
        <begin position="620"/>
        <end position="642"/>
    </location>
</feature>
<proteinExistence type="predicted"/>
<evidence type="ECO:0000313" key="3">
    <source>
        <dbReference type="EMBL" id="GHA31324.1"/>
    </source>
</evidence>
<keyword evidence="4" id="KW-1185">Reference proteome</keyword>
<feature type="transmembrane region" description="Helical" evidence="1">
    <location>
        <begin position="6"/>
        <end position="24"/>
    </location>
</feature>
<dbReference type="PANTHER" id="PTHR37464:SF1">
    <property type="entry name" value="BLL2463 PROTEIN"/>
    <property type="match status" value="1"/>
</dbReference>
<evidence type="ECO:0000256" key="1">
    <source>
        <dbReference type="SAM" id="Phobius"/>
    </source>
</evidence>
<dbReference type="EMBL" id="BMXB01000002">
    <property type="protein sequence ID" value="GHA31324.1"/>
    <property type="molecule type" value="Genomic_DNA"/>
</dbReference>
<sequence>MHFKYPELLYALFLLVIPLLVHLFQLRKFRKEKFTNVKFLRKASLQTRKSSQVKKWLILCTRLLLLAAIIFAFAQPFFPSDSNRAAVERETVIYLDNSYSMQARGSNGILLRRGVQELLEYLPVDATFSFFTNDAEFKNVTAENLRNDLQQLTYSPNQLSWEAVQIKAGNYFSDNPGASKNLITISDFQKKRDSEVLTSGKGIYTRIVQMEPENITNITIDTAFIAARTLDESTLTVGLKATGNPSAEIPVSLYNNDHLLAKKTVSLKEDLSAETTFKVTSENLPGGRISINDSGLNFDNQLFFSINKNDPVKVVVITNSDDSFLRRIFREPDFNLKSFSENRVDFNALTSANLIVLNEPEEISSPLAGTLRSLLQEDIYLALIPSEGADLTTYNAFFREVGLPAFEQKSDQEKLITMISYAHPLYQSVFDEEVHNFQYPKVQSSYSLTGNVIPVLSYENGEAFLFQKGNIFVFTGALNTENSNFQMAPLIVPTFFNIGNLALEASQLYYISGNSAKVDLNVSLGRDEILKVHSSDYSFIPRQQNFQRKVELYFDEAPEEAGHYSVVKDTSEISVLSFNIDRTESNMDYIDITSSEGITVSNSVSEVFREIDTENDTEALWKWFVIFGLLLLLTEMLILKFFK</sequence>
<evidence type="ECO:0000259" key="2">
    <source>
        <dbReference type="Pfam" id="PF07584"/>
    </source>
</evidence>
<gene>
    <name evidence="3" type="ORF">GCM10007103_11130</name>
</gene>
<keyword evidence="1" id="KW-1133">Transmembrane helix</keyword>
<dbReference type="AlphaFoldDB" id="A0A918SAM7"/>
<feature type="transmembrane region" description="Helical" evidence="1">
    <location>
        <begin position="56"/>
        <end position="78"/>
    </location>
</feature>
<dbReference type="Pfam" id="PF07584">
    <property type="entry name" value="BatA"/>
    <property type="match status" value="1"/>
</dbReference>